<accession>A0A6J6XC03</accession>
<dbReference type="Pfam" id="PF02515">
    <property type="entry name" value="CoA_transf_3"/>
    <property type="match status" value="1"/>
</dbReference>
<proteinExistence type="predicted"/>
<dbReference type="InterPro" id="IPR050509">
    <property type="entry name" value="CoA-transferase_III"/>
</dbReference>
<dbReference type="Gene3D" id="3.30.1540.10">
    <property type="entry name" value="formyl-coa transferase, domain 3"/>
    <property type="match status" value="1"/>
</dbReference>
<organism evidence="1">
    <name type="scientific">freshwater metagenome</name>
    <dbReference type="NCBI Taxonomy" id="449393"/>
    <lineage>
        <taxon>unclassified sequences</taxon>
        <taxon>metagenomes</taxon>
        <taxon>ecological metagenomes</taxon>
    </lineage>
</organism>
<protein>
    <submittedName>
        <fullName evidence="1">Unannotated protein</fullName>
    </submittedName>
</protein>
<dbReference type="PANTHER" id="PTHR48228">
    <property type="entry name" value="SUCCINYL-COA--D-CITRAMALATE COA-TRANSFERASE"/>
    <property type="match status" value="1"/>
</dbReference>
<gene>
    <name evidence="1" type="ORF">UFOPK2975_00784</name>
</gene>
<sequence length="393" mass="41744">MTKGPLSGYRIIEIAGIGPGPFAAMMLADMGAEVIRVERAQSVRGQAPESAHWDVLLRGRRNVAIDLKNPDGVEALLSLVEHADALIEGFRPGVMERLGIGPDVCVARNPKLVFGRMTGWGQEGPYASSAGHDINYISLAGALAHFSRAGEAPVPPLNMVGDFGGGGMFLAYGVVCALLEAQKSGKGQVVDTAMVDGSAVLMSMFWAMKNIGIFDENKPGTNLLDTGAHFYDVFECSDGKYVSIGSIEPQFYALLLEKTGLADDPAFAKQMDASQWPVLKIKLADVMRTKTSAQWCKIMEGTDVCFAPVLTMSEAAKHPHNVARQTFIEVDGVTQPAPAPRFSRTATALPTAPAHAGQHSRAVLADWGFDADRISALIASGAVADGSSKDAKK</sequence>
<dbReference type="Gene3D" id="3.40.50.10540">
    <property type="entry name" value="Crotonobetainyl-coa:carnitine coa-transferase, domain 1"/>
    <property type="match status" value="1"/>
</dbReference>
<dbReference type="InterPro" id="IPR003673">
    <property type="entry name" value="CoA-Trfase_fam_III"/>
</dbReference>
<dbReference type="PANTHER" id="PTHR48228:SF5">
    <property type="entry name" value="ALPHA-METHYLACYL-COA RACEMASE"/>
    <property type="match status" value="1"/>
</dbReference>
<dbReference type="AlphaFoldDB" id="A0A6J6XC03"/>
<dbReference type="InterPro" id="IPR023606">
    <property type="entry name" value="CoA-Trfase_III_dom_1_sf"/>
</dbReference>
<evidence type="ECO:0000313" key="1">
    <source>
        <dbReference type="EMBL" id="CAB4793054.1"/>
    </source>
</evidence>
<dbReference type="SUPFAM" id="SSF89796">
    <property type="entry name" value="CoA-transferase family III (CaiB/BaiF)"/>
    <property type="match status" value="1"/>
</dbReference>
<dbReference type="EMBL" id="CAFAAG010000052">
    <property type="protein sequence ID" value="CAB4793054.1"/>
    <property type="molecule type" value="Genomic_DNA"/>
</dbReference>
<dbReference type="InterPro" id="IPR044855">
    <property type="entry name" value="CoA-Trfase_III_dom3_sf"/>
</dbReference>
<dbReference type="GO" id="GO:0003824">
    <property type="term" value="F:catalytic activity"/>
    <property type="evidence" value="ECO:0007669"/>
    <property type="project" value="InterPro"/>
</dbReference>
<name>A0A6J6XC03_9ZZZZ</name>
<reference evidence="1" key="1">
    <citation type="submission" date="2020-05" db="EMBL/GenBank/DDBJ databases">
        <authorList>
            <person name="Chiriac C."/>
            <person name="Salcher M."/>
            <person name="Ghai R."/>
            <person name="Kavagutti S V."/>
        </authorList>
    </citation>
    <scope>NUCLEOTIDE SEQUENCE</scope>
</reference>